<comment type="function">
    <text evidence="5">Involved in the third step of the chorismate pathway, which leads to the biosynthesis of aromatic amino acids. Catalyzes the cis-dehydration of 3-dehydroquinate (DHQ) and introduces the first double bond of the aromatic ring to yield 3-dehydroshikimate.</text>
</comment>
<dbReference type="Pfam" id="PF01487">
    <property type="entry name" value="DHquinase_I"/>
    <property type="match status" value="1"/>
</dbReference>
<keyword evidence="7" id="KW-1185">Reference proteome</keyword>
<dbReference type="InterPro" id="IPR050146">
    <property type="entry name" value="Type-I_3-dehydroquinase"/>
</dbReference>
<comment type="caution">
    <text evidence="6">The sequence shown here is derived from an EMBL/GenBank/DDBJ whole genome shotgun (WGS) entry which is preliminary data.</text>
</comment>
<dbReference type="SUPFAM" id="SSF51569">
    <property type="entry name" value="Aldolase"/>
    <property type="match status" value="1"/>
</dbReference>
<feature type="binding site" evidence="5">
    <location>
        <position position="215"/>
    </location>
    <ligand>
        <name>3-dehydroquinate</name>
        <dbReference type="ChEBI" id="CHEBI:32364"/>
    </ligand>
</feature>
<name>A0ABW5T4P3_9BACI</name>
<comment type="pathway">
    <text evidence="5">Metabolic intermediate biosynthesis; chorismate biosynthesis; chorismate from D-erythrose 4-phosphate and phosphoenolpyruvate: step 3/7.</text>
</comment>
<keyword evidence="5" id="KW-0028">Amino-acid biosynthesis</keyword>
<dbReference type="InterPro" id="IPR013785">
    <property type="entry name" value="Aldolase_TIM"/>
</dbReference>
<feature type="binding site" evidence="5">
    <location>
        <position position="84"/>
    </location>
    <ligand>
        <name>3-dehydroquinate</name>
        <dbReference type="ChEBI" id="CHEBI:32364"/>
    </ligand>
</feature>
<accession>A0ABW5T4P3</accession>
<comment type="similarity">
    <text evidence="5">Belongs to the type-I 3-dehydroquinase family.</text>
</comment>
<comment type="subunit">
    <text evidence="5">Homodimer.</text>
</comment>
<gene>
    <name evidence="5 6" type="primary">aroD</name>
    <name evidence="6" type="ORF">ACFSUB_09975</name>
</gene>
<sequence>MQAKEIQTSTRTFLTGQPSLCLPLTGRTETGLLEEAASAQEKKPDLLEWRADFYESLSDPKQVVHTASRLQTALQGIPLLFTIRSEKEGGQKSYMEEQDKIELYQQLCSSGYVDMLDYELQHDEAERKEVQTICRENGVVFIVSYHDFSATPSEEDMMNQLREMEQAGADAAKLAVMPETMDDVLSLLKVTRDAEAQLNIPVITMSMGKLGAVSRIAGWQFGSLFAFAVGGNSSAPGQIPIEVMRELETYLI</sequence>
<dbReference type="RefSeq" id="WP_380713031.1">
    <property type="nucleotide sequence ID" value="NZ_JBHUML010000002.1"/>
</dbReference>
<comment type="catalytic activity">
    <reaction evidence="1 5">
        <text>3-dehydroquinate = 3-dehydroshikimate + H2O</text>
        <dbReference type="Rhea" id="RHEA:21096"/>
        <dbReference type="ChEBI" id="CHEBI:15377"/>
        <dbReference type="ChEBI" id="CHEBI:16630"/>
        <dbReference type="ChEBI" id="CHEBI:32364"/>
        <dbReference type="EC" id="4.2.1.10"/>
    </reaction>
</comment>
<dbReference type="InterPro" id="IPR001381">
    <property type="entry name" value="DHquinase_I"/>
</dbReference>
<evidence type="ECO:0000256" key="5">
    <source>
        <dbReference type="HAMAP-Rule" id="MF_00214"/>
    </source>
</evidence>
<keyword evidence="4 5" id="KW-0704">Schiff base</keyword>
<keyword evidence="2 5" id="KW-0057">Aromatic amino acid biosynthesis</keyword>
<evidence type="ECO:0000313" key="6">
    <source>
        <dbReference type="EMBL" id="MFD2705800.1"/>
    </source>
</evidence>
<evidence type="ECO:0000256" key="1">
    <source>
        <dbReference type="ARBA" id="ARBA00001864"/>
    </source>
</evidence>
<feature type="binding site" evidence="5">
    <location>
        <position position="238"/>
    </location>
    <ligand>
        <name>3-dehydroquinate</name>
        <dbReference type="ChEBI" id="CHEBI:32364"/>
    </ligand>
</feature>
<evidence type="ECO:0000256" key="3">
    <source>
        <dbReference type="ARBA" id="ARBA00023239"/>
    </source>
</evidence>
<reference evidence="7" key="1">
    <citation type="journal article" date="2019" name="Int. J. Syst. Evol. Microbiol.">
        <title>The Global Catalogue of Microorganisms (GCM) 10K type strain sequencing project: providing services to taxonomists for standard genome sequencing and annotation.</title>
        <authorList>
            <consortium name="The Broad Institute Genomics Platform"/>
            <consortium name="The Broad Institute Genome Sequencing Center for Infectious Disease"/>
            <person name="Wu L."/>
            <person name="Ma J."/>
        </authorList>
    </citation>
    <scope>NUCLEOTIDE SEQUENCE [LARGE SCALE GENOMIC DNA]</scope>
    <source>
        <strain evidence="7">KCTC 33792</strain>
    </source>
</reference>
<evidence type="ECO:0000256" key="4">
    <source>
        <dbReference type="ARBA" id="ARBA00023270"/>
    </source>
</evidence>
<dbReference type="EMBL" id="JBHUML010000002">
    <property type="protein sequence ID" value="MFD2705800.1"/>
    <property type="molecule type" value="Genomic_DNA"/>
</dbReference>
<comment type="caution">
    <text evidence="5">Lacks conserved residue(s) required for the propagation of feature annotation.</text>
</comment>
<keyword evidence="3 5" id="KW-0456">Lyase</keyword>
<feature type="active site" description="Proton donor/acceptor" evidence="5">
    <location>
        <position position="146"/>
    </location>
</feature>
<dbReference type="GO" id="GO:0003855">
    <property type="term" value="F:3-dehydroquinate dehydratase activity"/>
    <property type="evidence" value="ECO:0007669"/>
    <property type="project" value="UniProtKB-EC"/>
</dbReference>
<dbReference type="PANTHER" id="PTHR43699:SF1">
    <property type="entry name" value="3-DEHYDROQUINATE DEHYDRATASE"/>
    <property type="match status" value="1"/>
</dbReference>
<feature type="binding site" evidence="5">
    <location>
        <position position="234"/>
    </location>
    <ligand>
        <name>3-dehydroquinate</name>
        <dbReference type="ChEBI" id="CHEBI:32364"/>
    </ligand>
</feature>
<dbReference type="HAMAP" id="MF_00214">
    <property type="entry name" value="AroD"/>
    <property type="match status" value="1"/>
</dbReference>
<proteinExistence type="inferred from homology"/>
<evidence type="ECO:0000313" key="7">
    <source>
        <dbReference type="Proteomes" id="UP001597520"/>
    </source>
</evidence>
<feature type="binding site" evidence="5">
    <location>
        <begin position="48"/>
        <end position="50"/>
    </location>
    <ligand>
        <name>3-dehydroquinate</name>
        <dbReference type="ChEBI" id="CHEBI:32364"/>
    </ligand>
</feature>
<dbReference type="PANTHER" id="PTHR43699">
    <property type="entry name" value="3-DEHYDROQUINATE DEHYDRATASE"/>
    <property type="match status" value="1"/>
</dbReference>
<dbReference type="Proteomes" id="UP001597520">
    <property type="component" value="Unassembled WGS sequence"/>
</dbReference>
<organism evidence="6 7">
    <name type="scientific">Salibacterium lacus</name>
    <dbReference type="NCBI Taxonomy" id="1898109"/>
    <lineage>
        <taxon>Bacteria</taxon>
        <taxon>Bacillati</taxon>
        <taxon>Bacillota</taxon>
        <taxon>Bacilli</taxon>
        <taxon>Bacillales</taxon>
        <taxon>Bacillaceae</taxon>
    </lineage>
</organism>
<evidence type="ECO:0000256" key="2">
    <source>
        <dbReference type="ARBA" id="ARBA00023141"/>
    </source>
</evidence>
<protein>
    <recommendedName>
        <fullName evidence="5">3-dehydroquinate dehydratase</fullName>
        <shortName evidence="5">3-dehydroquinase</shortName>
        <ecNumber evidence="5">4.2.1.10</ecNumber>
    </recommendedName>
    <alternativeName>
        <fullName evidence="5">Type I DHQase</fullName>
    </alternativeName>
    <alternativeName>
        <fullName evidence="5">Type I dehydroquinase</fullName>
        <shortName evidence="5">DHQ1</shortName>
    </alternativeName>
</protein>
<dbReference type="NCBIfam" id="TIGR01093">
    <property type="entry name" value="aroD"/>
    <property type="match status" value="1"/>
</dbReference>
<dbReference type="CDD" id="cd00502">
    <property type="entry name" value="DHQase_I"/>
    <property type="match status" value="1"/>
</dbReference>
<dbReference type="EC" id="4.2.1.10" evidence="5"/>
<dbReference type="Gene3D" id="3.20.20.70">
    <property type="entry name" value="Aldolase class I"/>
    <property type="match status" value="1"/>
</dbReference>
<feature type="active site" description="Schiff-base intermediate with substrate" evidence="5">
    <location>
        <position position="173"/>
    </location>
</feature>